<dbReference type="RefSeq" id="WP_419188238.1">
    <property type="nucleotide sequence ID" value="NZ_CP036272.1"/>
</dbReference>
<evidence type="ECO:0000256" key="8">
    <source>
        <dbReference type="ARBA" id="ARBA00049336"/>
    </source>
</evidence>
<feature type="domain" description="Nucleotidyl transferase" evidence="10">
    <location>
        <begin position="5"/>
        <end position="241"/>
    </location>
</feature>
<name>A0A517SSP8_9BACT</name>
<dbReference type="Proteomes" id="UP000315003">
    <property type="component" value="Chromosome"/>
</dbReference>
<keyword evidence="4 9" id="KW-0808">Transferase</keyword>
<dbReference type="EMBL" id="CP036272">
    <property type="protein sequence ID" value="QDT59157.1"/>
    <property type="molecule type" value="Genomic_DNA"/>
</dbReference>
<dbReference type="Pfam" id="PF00483">
    <property type="entry name" value="NTP_transferase"/>
    <property type="match status" value="1"/>
</dbReference>
<evidence type="ECO:0000256" key="2">
    <source>
        <dbReference type="ARBA" id="ARBA00010480"/>
    </source>
</evidence>
<evidence type="ECO:0000256" key="4">
    <source>
        <dbReference type="ARBA" id="ARBA00022679"/>
    </source>
</evidence>
<dbReference type="GO" id="GO:0008879">
    <property type="term" value="F:glucose-1-phosphate thymidylyltransferase activity"/>
    <property type="evidence" value="ECO:0007669"/>
    <property type="project" value="UniProtKB-EC"/>
</dbReference>
<gene>
    <name evidence="11" type="primary">rmlA2</name>
    <name evidence="11" type="ORF">SV7mr_16640</name>
</gene>
<dbReference type="InterPro" id="IPR005835">
    <property type="entry name" value="NTP_transferase_dom"/>
</dbReference>
<reference evidence="11 12" key="1">
    <citation type="submission" date="2019-02" db="EMBL/GenBank/DDBJ databases">
        <title>Deep-cultivation of Planctomycetes and their phenomic and genomic characterization uncovers novel biology.</title>
        <authorList>
            <person name="Wiegand S."/>
            <person name="Jogler M."/>
            <person name="Boedeker C."/>
            <person name="Pinto D."/>
            <person name="Vollmers J."/>
            <person name="Rivas-Marin E."/>
            <person name="Kohn T."/>
            <person name="Peeters S.H."/>
            <person name="Heuer A."/>
            <person name="Rast P."/>
            <person name="Oberbeckmann S."/>
            <person name="Bunk B."/>
            <person name="Jeske O."/>
            <person name="Meyerdierks A."/>
            <person name="Storesund J.E."/>
            <person name="Kallscheuer N."/>
            <person name="Luecker S."/>
            <person name="Lage O.M."/>
            <person name="Pohl T."/>
            <person name="Merkel B.J."/>
            <person name="Hornburger P."/>
            <person name="Mueller R.-W."/>
            <person name="Bruemmer F."/>
            <person name="Labrenz M."/>
            <person name="Spormann A.M."/>
            <person name="Op den Camp H."/>
            <person name="Overmann J."/>
            <person name="Amann R."/>
            <person name="Jetten M.S.M."/>
            <person name="Mascher T."/>
            <person name="Medema M.H."/>
            <person name="Devos D.P."/>
            <person name="Kaster A.-K."/>
            <person name="Ovreas L."/>
            <person name="Rohde M."/>
            <person name="Galperin M.Y."/>
            <person name="Jogler C."/>
        </authorList>
    </citation>
    <scope>NUCLEOTIDE SEQUENCE [LARGE SCALE GENOMIC DNA]</scope>
    <source>
        <strain evidence="11 12">SV_7m_r</strain>
    </source>
</reference>
<evidence type="ECO:0000256" key="7">
    <source>
        <dbReference type="ARBA" id="ARBA00022842"/>
    </source>
</evidence>
<comment type="function">
    <text evidence="9">Catalyzes the formation of dTDP-glucose, from dTTP and glucose 1-phosphate, as well as its pyrophosphorolysis.</text>
</comment>
<comment type="similarity">
    <text evidence="2 9">Belongs to the glucose-1-phosphate thymidylyltransferase family.</text>
</comment>
<dbReference type="GO" id="GO:0046872">
    <property type="term" value="F:metal ion binding"/>
    <property type="evidence" value="ECO:0007669"/>
    <property type="project" value="UniProtKB-KW"/>
</dbReference>
<evidence type="ECO:0000313" key="12">
    <source>
        <dbReference type="Proteomes" id="UP000315003"/>
    </source>
</evidence>
<dbReference type="AlphaFoldDB" id="A0A517SSP8"/>
<dbReference type="CDD" id="cd02538">
    <property type="entry name" value="G1P_TT_short"/>
    <property type="match status" value="1"/>
</dbReference>
<evidence type="ECO:0000256" key="6">
    <source>
        <dbReference type="ARBA" id="ARBA00022723"/>
    </source>
</evidence>
<evidence type="ECO:0000256" key="9">
    <source>
        <dbReference type="RuleBase" id="RU003706"/>
    </source>
</evidence>
<dbReference type="NCBIfam" id="TIGR01207">
    <property type="entry name" value="rmlA"/>
    <property type="match status" value="1"/>
</dbReference>
<dbReference type="Gene3D" id="3.90.550.10">
    <property type="entry name" value="Spore Coat Polysaccharide Biosynthesis Protein SpsA, Chain A"/>
    <property type="match status" value="1"/>
</dbReference>
<evidence type="ECO:0000259" key="10">
    <source>
        <dbReference type="Pfam" id="PF00483"/>
    </source>
</evidence>
<accession>A0A517SSP8</accession>
<dbReference type="PANTHER" id="PTHR43532:SF1">
    <property type="entry name" value="GLUCOSE-1-PHOSPHATE THYMIDYLYLTRANSFERASE 1"/>
    <property type="match status" value="1"/>
</dbReference>
<keyword evidence="12" id="KW-1185">Reference proteome</keyword>
<proteinExistence type="inferred from homology"/>
<keyword evidence="5 9" id="KW-0548">Nucleotidyltransferase</keyword>
<keyword evidence="7 9" id="KW-0460">Magnesium</keyword>
<dbReference type="FunFam" id="3.90.550.10:FF:000023">
    <property type="entry name" value="Glucose-1-phosphate thymidylyltransferase"/>
    <property type="match status" value="1"/>
</dbReference>
<keyword evidence="6 9" id="KW-0479">Metal-binding</keyword>
<evidence type="ECO:0000256" key="1">
    <source>
        <dbReference type="ARBA" id="ARBA00001946"/>
    </source>
</evidence>
<dbReference type="SUPFAM" id="SSF53448">
    <property type="entry name" value="Nucleotide-diphospho-sugar transferases"/>
    <property type="match status" value="1"/>
</dbReference>
<evidence type="ECO:0000256" key="5">
    <source>
        <dbReference type="ARBA" id="ARBA00022695"/>
    </source>
</evidence>
<evidence type="ECO:0000256" key="3">
    <source>
        <dbReference type="ARBA" id="ARBA00012461"/>
    </source>
</evidence>
<comment type="cofactor">
    <cofactor evidence="1">
        <name>Mg(2+)</name>
        <dbReference type="ChEBI" id="CHEBI:18420"/>
    </cofactor>
</comment>
<dbReference type="PANTHER" id="PTHR43532">
    <property type="entry name" value="GLUCOSE-1-PHOSPHATE THYMIDYLYLTRANSFERASE"/>
    <property type="match status" value="1"/>
</dbReference>
<protein>
    <recommendedName>
        <fullName evidence="3 9">Glucose-1-phosphate thymidylyltransferase</fullName>
        <ecNumber evidence="3 9">2.7.7.24</ecNumber>
    </recommendedName>
</protein>
<comment type="catalytic activity">
    <reaction evidence="8 9">
        <text>dTTP + alpha-D-glucose 1-phosphate + H(+) = dTDP-alpha-D-glucose + diphosphate</text>
        <dbReference type="Rhea" id="RHEA:15225"/>
        <dbReference type="ChEBI" id="CHEBI:15378"/>
        <dbReference type="ChEBI" id="CHEBI:33019"/>
        <dbReference type="ChEBI" id="CHEBI:37568"/>
        <dbReference type="ChEBI" id="CHEBI:57477"/>
        <dbReference type="ChEBI" id="CHEBI:58601"/>
        <dbReference type="EC" id="2.7.7.24"/>
    </reaction>
</comment>
<sequence>MMKRKGILLAGGLGSRLFPLTLGVNKHLLPVYDKPMVYYPLSVLMLAQIQDIMLISTPQDLPAFQRLLGDGSRFGVNLQYAAQASPRGIAESFLIAEPFLDDCSVTLILGDNLFYGQGLSPKLISAAQTHRGAKVFGYEVSSPEQFGVVEVDADGKAISIEEKPSDPRSALALTGLYFYDNDVIEIAKTVTPSQRGELEITSVNRQYLQRDQLSVEVLGRGYTWMDTGTADALVEATQFVQAIEHNQGFKVACLEEIAYRNRWITHQQLLQSAIPYAATPYATYLHQLADRGT</sequence>
<evidence type="ECO:0000313" key="11">
    <source>
        <dbReference type="EMBL" id="QDT59157.1"/>
    </source>
</evidence>
<organism evidence="11 12">
    <name type="scientific">Stieleria bergensis</name>
    <dbReference type="NCBI Taxonomy" id="2528025"/>
    <lineage>
        <taxon>Bacteria</taxon>
        <taxon>Pseudomonadati</taxon>
        <taxon>Planctomycetota</taxon>
        <taxon>Planctomycetia</taxon>
        <taxon>Pirellulales</taxon>
        <taxon>Pirellulaceae</taxon>
        <taxon>Stieleria</taxon>
    </lineage>
</organism>
<dbReference type="InterPro" id="IPR005907">
    <property type="entry name" value="G1P_thy_trans_s"/>
</dbReference>
<dbReference type="EC" id="2.7.7.24" evidence="3 9"/>
<dbReference type="InterPro" id="IPR029044">
    <property type="entry name" value="Nucleotide-diphossugar_trans"/>
</dbReference>